<protein>
    <submittedName>
        <fullName evidence="2">Uncharacterized protein</fullName>
    </submittedName>
</protein>
<dbReference type="EMBL" id="HBGF01050719">
    <property type="protein sequence ID" value="CAD9153203.1"/>
    <property type="molecule type" value="Transcribed_RNA"/>
</dbReference>
<sequence>MRRANSNWQYHAFRRVAGTPSAFATFRHAASVFAPANLMSMVTEIKKGVVNGVPFHLRVEAETLLDVHLLEAPNTSKRYHLVVNTAPAGAGKSTLLAQNMLRAAEKHGCVVFGLDFNGGQQIQVDRGQSAPVSPKNALGARILASACPELEWDADVYTKLRKDFAGFETMPLRGIIDLAKKKVHCEHLPAFLAVDELLKMDALGSEKAKEGLSDICAAMDRTLVLPDRSKHVYACVSVYDIVDVSTLTTKESKRPLLHQPLPPLLPVLFAGDKKSAVKELELRVPCVFSVINESRREEVRPKEFQAAFLVLQLLRETWGHPRRVEKLFDVLKEKTLQDVAQIIDEEKKENITLTVHRRERIRPTLEERALARMNNELRVKDFCTSVTESEAGAQIRGLFEPVPLRSTGGLAADLREATLKHYQLVPSNVDPIDSSLHVGYLPMVVADTMAEKATTVESEAFRHIAAACEAAAMEFDAGTSDNKGKSFENIMHRALPLCFFHNLDRLGELFSKGGTNVTDNKKIKFTASGIEWLPEGSVDVFPVISHRVYSKEPKHNKAKAAPKFVKHDPKSLCRHSNKKHYAPELLVHDPKSKAKGLLRHDKLLERIMAVGSGEGEHARKILAFKPSHKYNLCCDHCIVVPHRSGGRTVFLLQEKDWFQDTLSYRDAEGKTVEKHVLAEFRWAKQHFSQRTAFPERYETGFARPPGDVPNPFRDEWEKCEREGKGKTHVIFTLVTANPVMFPPVDTERGELRKRLLQQLRTTDERCKEMMELLGDEACIDLKHMERWCPTVAFDAFSSLKVRSAMRDFQAESDAGNTPRESPNRDSKRLPPTALGASGSQTQQGRA</sequence>
<evidence type="ECO:0000256" key="1">
    <source>
        <dbReference type="SAM" id="MobiDB-lite"/>
    </source>
</evidence>
<gene>
    <name evidence="2" type="ORF">NDES1114_LOCUS33993</name>
</gene>
<feature type="compositionally biased region" description="Polar residues" evidence="1">
    <location>
        <begin position="837"/>
        <end position="846"/>
    </location>
</feature>
<feature type="region of interest" description="Disordered" evidence="1">
    <location>
        <begin position="808"/>
        <end position="846"/>
    </location>
</feature>
<name>A0A7S1R138_NEODS</name>
<accession>A0A7S1R138</accession>
<dbReference type="AlphaFoldDB" id="A0A7S1R138"/>
<proteinExistence type="predicted"/>
<reference evidence="2" key="1">
    <citation type="submission" date="2021-01" db="EMBL/GenBank/DDBJ databases">
        <authorList>
            <person name="Corre E."/>
            <person name="Pelletier E."/>
            <person name="Niang G."/>
            <person name="Scheremetjew M."/>
            <person name="Finn R."/>
            <person name="Kale V."/>
            <person name="Holt S."/>
            <person name="Cochrane G."/>
            <person name="Meng A."/>
            <person name="Brown T."/>
            <person name="Cohen L."/>
        </authorList>
    </citation>
    <scope>NUCLEOTIDE SEQUENCE</scope>
    <source>
        <strain evidence="2">CCAP 1951/1</strain>
    </source>
</reference>
<evidence type="ECO:0000313" key="2">
    <source>
        <dbReference type="EMBL" id="CAD9153203.1"/>
    </source>
</evidence>
<organism evidence="2">
    <name type="scientific">Neobodo designis</name>
    <name type="common">Flagellated protozoan</name>
    <name type="synonym">Bodo designis</name>
    <dbReference type="NCBI Taxonomy" id="312471"/>
    <lineage>
        <taxon>Eukaryota</taxon>
        <taxon>Discoba</taxon>
        <taxon>Euglenozoa</taxon>
        <taxon>Kinetoplastea</taxon>
        <taxon>Metakinetoplastina</taxon>
        <taxon>Neobodonida</taxon>
        <taxon>Neobodo</taxon>
    </lineage>
</organism>